<dbReference type="Proteomes" id="UP001139226">
    <property type="component" value="Unassembled WGS sequence"/>
</dbReference>
<protein>
    <submittedName>
        <fullName evidence="2">Uncharacterized protein</fullName>
    </submittedName>
</protein>
<evidence type="ECO:0000313" key="2">
    <source>
        <dbReference type="EMBL" id="MCH4822993.1"/>
    </source>
</evidence>
<evidence type="ECO:0000313" key="3">
    <source>
        <dbReference type="Proteomes" id="UP001139226"/>
    </source>
</evidence>
<dbReference type="EMBL" id="JAKVTV010000002">
    <property type="protein sequence ID" value="MCH4822993.1"/>
    <property type="molecule type" value="Genomic_DNA"/>
</dbReference>
<sequence length="267" mass="30950">MNNIDYRQPLIIEGIMIYEILDHIFIDFLSLRSKFPFHITNFNRALNDLIQLELVEKDDEGEEILYSLTENGFTASNLGLEAYMKKIIFQKAKEYLFTLTKCSTKLEVHITNQLVAEGKLYNNGKGFKPVPNQSVDIRDYLKPDAKYLDSIITEVKYKNITNKYFQELSKVDYKFRNGVKELKDGKLIVSEKGRFILTEKGNEVFDIGYPKWKHDQDTPEPKEPTTKKEIKENSKSLIKEISDWAEDHKGLLVIIGLILTIIGILFS</sequence>
<keyword evidence="1" id="KW-1133">Transmembrane helix</keyword>
<organism evidence="2 3">
    <name type="scientific">Christiangramia lutea</name>
    <dbReference type="NCBI Taxonomy" id="1607951"/>
    <lineage>
        <taxon>Bacteria</taxon>
        <taxon>Pseudomonadati</taxon>
        <taxon>Bacteroidota</taxon>
        <taxon>Flavobacteriia</taxon>
        <taxon>Flavobacteriales</taxon>
        <taxon>Flavobacteriaceae</taxon>
        <taxon>Christiangramia</taxon>
    </lineage>
</organism>
<comment type="caution">
    <text evidence="2">The sequence shown here is derived from an EMBL/GenBank/DDBJ whole genome shotgun (WGS) entry which is preliminary data.</text>
</comment>
<proteinExistence type="predicted"/>
<dbReference type="RefSeq" id="WP_240713165.1">
    <property type="nucleotide sequence ID" value="NZ_JAKVTV010000002.1"/>
</dbReference>
<accession>A0A9X1V2G9</accession>
<feature type="transmembrane region" description="Helical" evidence="1">
    <location>
        <begin position="250"/>
        <end position="266"/>
    </location>
</feature>
<keyword evidence="1" id="KW-0472">Membrane</keyword>
<dbReference type="AlphaFoldDB" id="A0A9X1V2G9"/>
<evidence type="ECO:0000256" key="1">
    <source>
        <dbReference type="SAM" id="Phobius"/>
    </source>
</evidence>
<reference evidence="2" key="1">
    <citation type="submission" date="2022-03" db="EMBL/GenBank/DDBJ databases">
        <title>Gramella crocea sp. nov., isolated from activated sludge of a seafood processing plant.</title>
        <authorList>
            <person name="Zhang X."/>
        </authorList>
    </citation>
    <scope>NUCLEOTIDE SEQUENCE</scope>
    <source>
        <strain evidence="2">YJ019</strain>
    </source>
</reference>
<name>A0A9X1V2G9_9FLAO</name>
<gene>
    <name evidence="2" type="ORF">ML462_07380</name>
</gene>
<keyword evidence="3" id="KW-1185">Reference proteome</keyword>
<keyword evidence="1" id="KW-0812">Transmembrane</keyword>